<dbReference type="EMBL" id="FLRD01000159">
    <property type="protein sequence ID" value="SBT50098.1"/>
    <property type="molecule type" value="Genomic_DNA"/>
</dbReference>
<dbReference type="PANTHER" id="PTHR46499">
    <property type="entry name" value="QUEUINE TRNA-RIBOSYLTRANSFERASE"/>
    <property type="match status" value="1"/>
</dbReference>
<dbReference type="GO" id="GO:0005737">
    <property type="term" value="C:cytoplasm"/>
    <property type="evidence" value="ECO:0007669"/>
    <property type="project" value="TreeGrafter"/>
</dbReference>
<evidence type="ECO:0000256" key="2">
    <source>
        <dbReference type="SAM" id="MobiDB-lite"/>
    </source>
</evidence>
<reference evidence="7 8" key="1">
    <citation type="submission" date="2016-05" db="EMBL/GenBank/DDBJ databases">
        <authorList>
            <person name="Naeem Raeece"/>
        </authorList>
    </citation>
    <scope>NUCLEOTIDE SEQUENCE [LARGE SCALE GENOMIC DNA]</scope>
</reference>
<evidence type="ECO:0000313" key="7">
    <source>
        <dbReference type="Proteomes" id="UP000078550"/>
    </source>
</evidence>
<keyword evidence="5" id="KW-0808">Transferase</keyword>
<feature type="compositionally biased region" description="Low complexity" evidence="2">
    <location>
        <begin position="263"/>
        <end position="279"/>
    </location>
</feature>
<sequence>MKRLIVPILLACTLFNTIFAPTSECRIVTNEGNLKGRKIAPTSRKNCVKREVRLLGGSRKVGRNGTFVRTPFRSINVYESKRNRQDIKPECAARGYRTRRVIHFDCYSMDYPNFDFTLLKENKKEGDRSRIGVIRTPRGDIETPNFIFCATKGCMKSTPIDFIRNCKTQVILSNTFHLLIQPKPHTIFQLGGLHKFMNWQGPILTDSGGYQLFSMTFGSVSDEIKRRGSCAPDSTKRGMVKVEDDHNGSDKGSSYGSSRANGRRSSLESGLERSLGSTERITGNAGGSSRGDVILRISEMGALYRSYSDGSVELLSPEASMQSQYLLGSDFAVVFDECTPYHVEREYTEKAMHRSHRWYIRCLLEFYRARNMPNYHDYLNDLWNNKYKTNDKWEKREKNKQALYGVIQGGIYTDLRKLSCDVVCNLPFFGICIGGCLGSNKEMMYSVIKETMNFIKVRKPIHLLGIGQIRDIFFGVRQGIDTFDCVIPTRLARHGYFLCKIENMKDIEKKIGRPIKNEYIKIKLSIFKYDNNPLEKDCSCYTCLHYTRAYLHHLFKIRDNLVGTLLTVHNVQYMNQLMADIRKAIREENMERVERRYLRCDCGN</sequence>
<feature type="region of interest" description="Disordered" evidence="2">
    <location>
        <begin position="225"/>
        <end position="287"/>
    </location>
</feature>
<dbReference type="GO" id="GO:0002099">
    <property type="term" value="P:tRNA wobble guanine modification"/>
    <property type="evidence" value="ECO:0007669"/>
    <property type="project" value="TreeGrafter"/>
</dbReference>
<protein>
    <submittedName>
        <fullName evidence="5">Queuine tRNA-ribosyltransferase, putative (TGT)</fullName>
    </submittedName>
</protein>
<dbReference type="Pfam" id="PF01702">
    <property type="entry name" value="TGT"/>
    <property type="match status" value="2"/>
</dbReference>
<dbReference type="Gene3D" id="3.20.20.105">
    <property type="entry name" value="Queuine tRNA-ribosyltransferase-like"/>
    <property type="match status" value="1"/>
</dbReference>
<proteinExistence type="predicted"/>
<keyword evidence="1" id="KW-0819">tRNA processing</keyword>
<feature type="chain" id="PRO_5015059995" evidence="3">
    <location>
        <begin position="21"/>
        <end position="604"/>
    </location>
</feature>
<feature type="domain" description="tRNA-guanine(15) transglycosylase-like" evidence="4">
    <location>
        <begin position="269"/>
        <end position="598"/>
    </location>
</feature>
<evidence type="ECO:0000256" key="1">
    <source>
        <dbReference type="ARBA" id="ARBA00022694"/>
    </source>
</evidence>
<feature type="signal peptide" evidence="3">
    <location>
        <begin position="1"/>
        <end position="20"/>
    </location>
</feature>
<dbReference type="InterPro" id="IPR002616">
    <property type="entry name" value="tRNA_ribo_trans-like"/>
</dbReference>
<evidence type="ECO:0000313" key="6">
    <source>
        <dbReference type="EMBL" id="SBT50402.1"/>
    </source>
</evidence>
<dbReference type="SUPFAM" id="SSF51713">
    <property type="entry name" value="tRNA-guanine transglycosylase"/>
    <property type="match status" value="1"/>
</dbReference>
<dbReference type="InterPro" id="IPR036511">
    <property type="entry name" value="TGT-like_sf"/>
</dbReference>
<dbReference type="GO" id="GO:0016740">
    <property type="term" value="F:transferase activity"/>
    <property type="evidence" value="ECO:0007669"/>
    <property type="project" value="UniProtKB-KW"/>
</dbReference>
<evidence type="ECO:0000256" key="3">
    <source>
        <dbReference type="SAM" id="SignalP"/>
    </source>
</evidence>
<reference evidence="5" key="2">
    <citation type="submission" date="2016-05" db="EMBL/GenBank/DDBJ databases">
        <authorList>
            <person name="Lavstsen T."/>
            <person name="Jespersen J.S."/>
        </authorList>
    </citation>
    <scope>NUCLEOTIDE SEQUENCE [LARGE SCALE GENOMIC DNA]</scope>
</reference>
<dbReference type="Proteomes" id="UP000078555">
    <property type="component" value="Unassembled WGS sequence"/>
</dbReference>
<evidence type="ECO:0000313" key="5">
    <source>
        <dbReference type="EMBL" id="SBT50098.1"/>
    </source>
</evidence>
<feature type="compositionally biased region" description="Basic and acidic residues" evidence="2">
    <location>
        <begin position="234"/>
        <end position="249"/>
    </location>
</feature>
<dbReference type="NCBIfam" id="TIGR00449">
    <property type="entry name" value="tgt_general"/>
    <property type="match status" value="2"/>
</dbReference>
<dbReference type="AlphaFoldDB" id="A0A1A9A1T1"/>
<dbReference type="InterPro" id="IPR050076">
    <property type="entry name" value="ArchSynthase1/Queuine_TRR"/>
</dbReference>
<accession>A0A1A9A1T1</accession>
<name>A0A1A9A1T1_PLAOA</name>
<feature type="compositionally biased region" description="Polar residues" evidence="2">
    <location>
        <begin position="250"/>
        <end position="260"/>
    </location>
</feature>
<evidence type="ECO:0000313" key="8">
    <source>
        <dbReference type="Proteomes" id="UP000078555"/>
    </source>
</evidence>
<organism evidence="5 8">
    <name type="scientific">Plasmodium ovale wallikeri</name>
    <dbReference type="NCBI Taxonomy" id="864142"/>
    <lineage>
        <taxon>Eukaryota</taxon>
        <taxon>Sar</taxon>
        <taxon>Alveolata</taxon>
        <taxon>Apicomplexa</taxon>
        <taxon>Aconoidasida</taxon>
        <taxon>Haemosporida</taxon>
        <taxon>Plasmodiidae</taxon>
        <taxon>Plasmodium</taxon>
        <taxon>Plasmodium (Plasmodium)</taxon>
    </lineage>
</organism>
<dbReference type="Proteomes" id="UP000078550">
    <property type="component" value="Unassembled WGS sequence"/>
</dbReference>
<feature type="domain" description="tRNA-guanine(15) transglycosylase-like" evidence="4">
    <location>
        <begin position="129"/>
        <end position="216"/>
    </location>
</feature>
<keyword evidence="3" id="KW-0732">Signal</keyword>
<evidence type="ECO:0000259" key="4">
    <source>
        <dbReference type="Pfam" id="PF01702"/>
    </source>
</evidence>
<dbReference type="EMBL" id="FLRE01000201">
    <property type="protein sequence ID" value="SBT50402.1"/>
    <property type="molecule type" value="Genomic_DNA"/>
</dbReference>
<dbReference type="PANTHER" id="PTHR46499:SF1">
    <property type="entry name" value="QUEUINE TRNA-RIBOSYLTRANSFERASE"/>
    <property type="match status" value="1"/>
</dbReference>
<gene>
    <name evidence="5" type="ORF">POVWA1_060760</name>
    <name evidence="6" type="ORF">POVWA2_060100</name>
</gene>
<keyword evidence="8" id="KW-1185">Reference proteome</keyword>